<dbReference type="Proteomes" id="UP000593994">
    <property type="component" value="Chromosome"/>
</dbReference>
<dbReference type="AlphaFoldDB" id="A0A7S7LV10"/>
<feature type="chain" id="PRO_5032856519" evidence="1">
    <location>
        <begin position="19"/>
        <end position="301"/>
    </location>
</feature>
<reference evidence="2 3" key="1">
    <citation type="submission" date="2020-05" db="EMBL/GenBank/DDBJ databases">
        <title>Sulfurimonas marisnigri, sp. nov., and Sulfurimonas baltica, sp. nov., manganese oxide reducing chemolithoautotrophs of the class Epsilonproteobacteria isolated from the pelagic redoxclines of the Black and Baltic Seas and emended description of the genus Sulfurimonas.</title>
        <authorList>
            <person name="Henkel J.V."/>
            <person name="Laudan C."/>
            <person name="Werner J."/>
            <person name="Neu T."/>
            <person name="Plewe S."/>
            <person name="Sproer C."/>
            <person name="Bunk B."/>
            <person name="Schulz-Vogt H.N."/>
        </authorList>
    </citation>
    <scope>NUCLEOTIDE SEQUENCE [LARGE SCALE GENOMIC DNA]</scope>
    <source>
        <strain evidence="2 3">GD2</strain>
    </source>
</reference>
<keyword evidence="1" id="KW-0732">Signal</keyword>
<evidence type="ECO:0000313" key="2">
    <source>
        <dbReference type="EMBL" id="QOY51817.1"/>
    </source>
</evidence>
<dbReference type="EMBL" id="CP054492">
    <property type="protein sequence ID" value="QOY51817.1"/>
    <property type="molecule type" value="Genomic_DNA"/>
</dbReference>
<proteinExistence type="predicted"/>
<accession>A0A7S7LV10</accession>
<gene>
    <name evidence="2" type="ORF">HUE88_12040</name>
</gene>
<protein>
    <submittedName>
        <fullName evidence="2">DUF302 domain-containing protein</fullName>
    </submittedName>
</protein>
<evidence type="ECO:0000256" key="1">
    <source>
        <dbReference type="SAM" id="SignalP"/>
    </source>
</evidence>
<dbReference type="InterPro" id="IPR035923">
    <property type="entry name" value="TT1751-like_sf"/>
</dbReference>
<dbReference type="Gene3D" id="3.30.310.70">
    <property type="entry name" value="TT1751-like domain"/>
    <property type="match status" value="2"/>
</dbReference>
<dbReference type="SUPFAM" id="SSF103247">
    <property type="entry name" value="TT1751-like"/>
    <property type="match status" value="2"/>
</dbReference>
<organism evidence="2 3">
    <name type="scientific">Candidatus Sulfurimonas baltica</name>
    <dbReference type="NCBI Taxonomy" id="2740404"/>
    <lineage>
        <taxon>Bacteria</taxon>
        <taxon>Pseudomonadati</taxon>
        <taxon>Campylobacterota</taxon>
        <taxon>Epsilonproteobacteria</taxon>
        <taxon>Campylobacterales</taxon>
        <taxon>Sulfurimonadaceae</taxon>
        <taxon>Sulfurimonas</taxon>
    </lineage>
</organism>
<dbReference type="RefSeq" id="WP_194369355.1">
    <property type="nucleotide sequence ID" value="NZ_CP054492.1"/>
</dbReference>
<evidence type="ECO:0000313" key="3">
    <source>
        <dbReference type="Proteomes" id="UP000593994"/>
    </source>
</evidence>
<dbReference type="KEGG" id="sbal:HUE88_12040"/>
<name>A0A7S7LV10_9BACT</name>
<sequence length="301" mass="33274">MKKIVSLIIALLSVSVLSAKGDLHLFDVNNKDGSITTEQIEKAFVDAGFGIGVNSNMNKPFMIQFKKTSFKVFTLLTVYHKKISMDLVAKYPDFGVFMPMGVGIYQGNDEETLHVSVLTADAQAKILGFDDELIKSLEKEVLAVLSKSLPNSTNKLSEDSLKESHSLVTKYELNLDGGDLAEARENLSMSLNNGFQLNGFVVPSRLDVNKSLTDSPYDFYETISICKLPVIYTVSLTRPEAAAFAPCSLMVYKKKDEDKIVLGFPAVHNWMSSAHVENKEATDVLLKAQKQFESILVEATE</sequence>
<feature type="signal peptide" evidence="1">
    <location>
        <begin position="1"/>
        <end position="18"/>
    </location>
</feature>
<keyword evidence="3" id="KW-1185">Reference proteome</keyword>